<dbReference type="OrthoDB" id="2436459at2759"/>
<evidence type="ECO:0000313" key="2">
    <source>
        <dbReference type="Proteomes" id="UP000789759"/>
    </source>
</evidence>
<comment type="caution">
    <text evidence="1">The sequence shown here is derived from an EMBL/GenBank/DDBJ whole genome shotgun (WGS) entry which is preliminary data.</text>
</comment>
<organism evidence="1 2">
    <name type="scientific">Cetraspora pellucida</name>
    <dbReference type="NCBI Taxonomy" id="1433469"/>
    <lineage>
        <taxon>Eukaryota</taxon>
        <taxon>Fungi</taxon>
        <taxon>Fungi incertae sedis</taxon>
        <taxon>Mucoromycota</taxon>
        <taxon>Glomeromycotina</taxon>
        <taxon>Glomeromycetes</taxon>
        <taxon>Diversisporales</taxon>
        <taxon>Gigasporaceae</taxon>
        <taxon>Cetraspora</taxon>
    </lineage>
</organism>
<sequence length="99" mass="11384">MSVIPKRLISLVQSLNIKMQLTCGRNFKKPAYNLMCQWIIDAWEDIPAELVKNSFKKCGISNKLDGSENYLMYKEEKNNTPEEPFIVLADDLEGDQKNS</sequence>
<dbReference type="AlphaFoldDB" id="A0A9N9HC44"/>
<gene>
    <name evidence="1" type="ORF">CPELLU_LOCUS9876</name>
</gene>
<reference evidence="1" key="1">
    <citation type="submission" date="2021-06" db="EMBL/GenBank/DDBJ databases">
        <authorList>
            <person name="Kallberg Y."/>
            <person name="Tangrot J."/>
            <person name="Rosling A."/>
        </authorList>
    </citation>
    <scope>NUCLEOTIDE SEQUENCE</scope>
    <source>
        <strain evidence="1">FL966</strain>
    </source>
</reference>
<keyword evidence="2" id="KW-1185">Reference proteome</keyword>
<evidence type="ECO:0000313" key="1">
    <source>
        <dbReference type="EMBL" id="CAG8662651.1"/>
    </source>
</evidence>
<dbReference type="EMBL" id="CAJVQA010007837">
    <property type="protein sequence ID" value="CAG8662651.1"/>
    <property type="molecule type" value="Genomic_DNA"/>
</dbReference>
<proteinExistence type="predicted"/>
<accession>A0A9N9HC44</accession>
<dbReference type="Proteomes" id="UP000789759">
    <property type="component" value="Unassembled WGS sequence"/>
</dbReference>
<protein>
    <submittedName>
        <fullName evidence="1">24015_t:CDS:1</fullName>
    </submittedName>
</protein>
<name>A0A9N9HC44_9GLOM</name>